<dbReference type="Proteomes" id="UP000183040">
    <property type="component" value="Unassembled WGS sequence"/>
</dbReference>
<gene>
    <name evidence="1" type="ORF">SAMN04487924_11552</name>
</gene>
<protein>
    <submittedName>
        <fullName evidence="1">Uncharacterized protein</fullName>
    </submittedName>
</protein>
<sequence length="618" mass="68091">MKSKVYIIISFICASLCWLSCNDDEKHTGSAPEILFMTESMSIDLNKTNNPSIVCVINSEVGLNSVQSWIVKEGDIEVEIDNPVTSFFNKNSYSLAQTPVYTEDMIGFKVSATDANGQTSTLTLPFEVIPLRDAPIVSFNEGINEINYREGDPMPSISIKISSEENLRYVAFSEVVNRLEKVVPINGQDTLKFTNNEKEYVLNLQDDDFQFKVGTTAIKIAAGAGSSDMVKIKIGTLKVNFEEIPAPEILFDSEGDLQVNEFADLTVTGKINSQSKVTSVSYYKETTEGKEQIGETIYPDESSYNFSVTLERVTFDIQGVVIEATDQLGKTTTIEKPLKVKELAPAPSIIIDQTAEQFNGVSIDVPIALTGKITSEAGITSVVITKTTRKGEESTEEINITNDKEVIVAQSYTADIELAGLKLTATDINGKESSISYDIHVGYYYHTVLMSLDGAPKHEDSTPGCFFSASTARAFDYCDGKDNWQEVDIAFSSYSSNTVIRVASLKQSITKFKHATCGLDKWDNVKGVYFRTASNIKRSTFDKATINDMKAERLATGFTEVASLTEGNFETATEAVGVYETPINGVAKRVIVTYDHFVERTTQNLAASKFMIKVKIEK</sequence>
<organism evidence="1 2">
    <name type="scientific">Bacteroides xylanisolvens</name>
    <dbReference type="NCBI Taxonomy" id="371601"/>
    <lineage>
        <taxon>Bacteria</taxon>
        <taxon>Pseudomonadati</taxon>
        <taxon>Bacteroidota</taxon>
        <taxon>Bacteroidia</taxon>
        <taxon>Bacteroidales</taxon>
        <taxon>Bacteroidaceae</taxon>
        <taxon>Bacteroides</taxon>
    </lineage>
</organism>
<dbReference type="EMBL" id="FNRP01000015">
    <property type="protein sequence ID" value="SEA84240.1"/>
    <property type="molecule type" value="Genomic_DNA"/>
</dbReference>
<dbReference type="AlphaFoldDB" id="A0A1H4EI51"/>
<evidence type="ECO:0000313" key="1">
    <source>
        <dbReference type="EMBL" id="SEA84240.1"/>
    </source>
</evidence>
<proteinExistence type="predicted"/>
<evidence type="ECO:0000313" key="2">
    <source>
        <dbReference type="Proteomes" id="UP000183040"/>
    </source>
</evidence>
<name>A0A1H4EI51_9BACE</name>
<reference evidence="1 2" key="1">
    <citation type="submission" date="2016-10" db="EMBL/GenBank/DDBJ databases">
        <authorList>
            <person name="de Groot N.N."/>
        </authorList>
    </citation>
    <scope>NUCLEOTIDE SEQUENCE [LARGE SCALE GENOMIC DNA]</scope>
    <source>
        <strain evidence="1 2">NLAE-zl-G339</strain>
    </source>
</reference>
<accession>A0A1H4EI51</accession>
<dbReference type="RefSeq" id="WP_143031562.1">
    <property type="nucleotide sequence ID" value="NZ_FNRP01000015.1"/>
</dbReference>